<feature type="region of interest" description="Disordered" evidence="1">
    <location>
        <begin position="574"/>
        <end position="604"/>
    </location>
</feature>
<keyword evidence="3" id="KW-0732">Signal</keyword>
<name>A0A2A4JR74_HELVI</name>
<feature type="region of interest" description="Disordered" evidence="1">
    <location>
        <begin position="739"/>
        <end position="767"/>
    </location>
</feature>
<keyword evidence="2" id="KW-0812">Transmembrane</keyword>
<feature type="compositionally biased region" description="Basic residues" evidence="1">
    <location>
        <begin position="758"/>
        <end position="767"/>
    </location>
</feature>
<feature type="transmembrane region" description="Helical" evidence="2">
    <location>
        <begin position="543"/>
        <end position="567"/>
    </location>
</feature>
<keyword evidence="2" id="KW-1133">Transmembrane helix</keyword>
<evidence type="ECO:0008006" key="5">
    <source>
        <dbReference type="Google" id="ProtNLM"/>
    </source>
</evidence>
<accession>A0A2A4JR74</accession>
<evidence type="ECO:0000313" key="4">
    <source>
        <dbReference type="EMBL" id="PCG74208.1"/>
    </source>
</evidence>
<sequence length="767" mass="87549">MLKIYIFVCFLGFVFGNSPNNDGRQILFEVKFVKKDDGLTYVTCDHKKEALNEYTVNDGEEYNIALNYKNKNGQNRFVNNVTCYDAANNIFFDNKKFNKTISTFKAETKMQGLWNCTILSEKNVHAILPRVHLGNSSDTYAGAYCFMNIRVRQKTSEAARPPQTILVNNMVLTTKPADLKERNFMAEYRYVDEDVVNVTCANFQNHNTVTITYPYADKLSDKFNSSSETTTMAAGFITKMRVEHSNSSITCRCKDDNNNIITVMVKFVLFSFTNNPLEVRINNLNLRYVTNDEGNYSEIEYKFTPQQNMSVVCETREEDAIMRFVDESNIKELKTFGAKQRDLKLNKSSEITFVSNPKYDGKSLRCSLDSKKDNKNKVLIQIKFSKVEYIEEKYPIGVEIGSKGTAMELYYYKKLRVIYYDFVVGETLNLKCKRFSSPNGPSTELHLEYTAANISRCSEKKQGNTSIDYSFELSQKNEATVISCYLKETCPGDKCVVMRQVLVILREKQITTTTTSTMPPLSEVVKTTPLPDAQPDTVEDQSLLYKILAVVMGIISIIIICVSTIITKMRKKNRPQRGYNPHYENLQNSRDGTIPAHPPQWDSQYAVPVDRRPEDTTYSVPFNSEPAYATAIPKSERNKNMAEPTYAVLDIKGPRAKNTFKETDDPNYSEVYANRKDQCYAEVIPKVLRDKFKKDNNPYVNVGNESPYANTGGEPMYCEPSVATNNSPYANINNERYANSRGNEYVEPTYCEPPTPKARGKKKNLKK</sequence>
<evidence type="ECO:0000256" key="3">
    <source>
        <dbReference type="SAM" id="SignalP"/>
    </source>
</evidence>
<dbReference type="EMBL" id="NWSH01000786">
    <property type="protein sequence ID" value="PCG74208.1"/>
    <property type="molecule type" value="Genomic_DNA"/>
</dbReference>
<feature type="chain" id="PRO_5012381717" description="ZP domain-containing protein" evidence="3">
    <location>
        <begin position="17"/>
        <end position="767"/>
    </location>
</feature>
<evidence type="ECO:0000256" key="1">
    <source>
        <dbReference type="SAM" id="MobiDB-lite"/>
    </source>
</evidence>
<proteinExistence type="predicted"/>
<gene>
    <name evidence="4" type="ORF">B5V51_13662</name>
</gene>
<organism evidence="4">
    <name type="scientific">Heliothis virescens</name>
    <name type="common">Tobacco budworm moth</name>
    <dbReference type="NCBI Taxonomy" id="7102"/>
    <lineage>
        <taxon>Eukaryota</taxon>
        <taxon>Metazoa</taxon>
        <taxon>Ecdysozoa</taxon>
        <taxon>Arthropoda</taxon>
        <taxon>Hexapoda</taxon>
        <taxon>Insecta</taxon>
        <taxon>Pterygota</taxon>
        <taxon>Neoptera</taxon>
        <taxon>Endopterygota</taxon>
        <taxon>Lepidoptera</taxon>
        <taxon>Glossata</taxon>
        <taxon>Ditrysia</taxon>
        <taxon>Noctuoidea</taxon>
        <taxon>Noctuidae</taxon>
        <taxon>Heliothinae</taxon>
        <taxon>Heliothis</taxon>
    </lineage>
</organism>
<evidence type="ECO:0000256" key="2">
    <source>
        <dbReference type="SAM" id="Phobius"/>
    </source>
</evidence>
<comment type="caution">
    <text evidence="4">The sequence shown here is derived from an EMBL/GenBank/DDBJ whole genome shotgun (WGS) entry which is preliminary data.</text>
</comment>
<dbReference type="AlphaFoldDB" id="A0A2A4JR74"/>
<feature type="signal peptide" evidence="3">
    <location>
        <begin position="1"/>
        <end position="16"/>
    </location>
</feature>
<reference evidence="4" key="1">
    <citation type="submission" date="2017-09" db="EMBL/GenBank/DDBJ databases">
        <title>Contemporary evolution of a Lepidopteran species, Heliothis virescens, in response to modern agricultural practices.</title>
        <authorList>
            <person name="Fritz M.L."/>
            <person name="Deyonke A.M."/>
            <person name="Papanicolaou A."/>
            <person name="Micinski S."/>
            <person name="Westbrook J."/>
            <person name="Gould F."/>
        </authorList>
    </citation>
    <scope>NUCLEOTIDE SEQUENCE [LARGE SCALE GENOMIC DNA]</scope>
    <source>
        <strain evidence="4">HvINT-</strain>
        <tissue evidence="4">Whole body</tissue>
    </source>
</reference>
<keyword evidence="2" id="KW-0472">Membrane</keyword>
<protein>
    <recommendedName>
        <fullName evidence="5">ZP domain-containing protein</fullName>
    </recommendedName>
</protein>